<accession>A0A7I9W8E4</accession>
<evidence type="ECO:0000313" key="1">
    <source>
        <dbReference type="EMBL" id="GFG53456.1"/>
    </source>
</evidence>
<reference evidence="1 2" key="1">
    <citation type="journal article" date="2019" name="Emerg. Microbes Infect.">
        <title>Comprehensive subspecies identification of 175 nontuberculous mycobacteria species based on 7547 genomic profiles.</title>
        <authorList>
            <person name="Matsumoto Y."/>
            <person name="Kinjo T."/>
            <person name="Motooka D."/>
            <person name="Nabeya D."/>
            <person name="Jung N."/>
            <person name="Uechi K."/>
            <person name="Horii T."/>
            <person name="Iida T."/>
            <person name="Fujita J."/>
            <person name="Nakamura S."/>
        </authorList>
    </citation>
    <scope>NUCLEOTIDE SEQUENCE [LARGE SCALE GENOMIC DNA]</scope>
    <source>
        <strain evidence="1 2">JCM 6377</strain>
    </source>
</reference>
<protein>
    <recommendedName>
        <fullName evidence="3">Transposase</fullName>
    </recommendedName>
</protein>
<dbReference type="EMBL" id="BLKS01000001">
    <property type="protein sequence ID" value="GFG53456.1"/>
    <property type="molecule type" value="Genomic_DNA"/>
</dbReference>
<organism evidence="1 2">
    <name type="scientific">Mycolicibacterium agri</name>
    <name type="common">Mycobacterium agri</name>
    <dbReference type="NCBI Taxonomy" id="36811"/>
    <lineage>
        <taxon>Bacteria</taxon>
        <taxon>Bacillati</taxon>
        <taxon>Actinomycetota</taxon>
        <taxon>Actinomycetes</taxon>
        <taxon>Mycobacteriales</taxon>
        <taxon>Mycobacteriaceae</taxon>
        <taxon>Mycolicibacterium</taxon>
    </lineage>
</organism>
<evidence type="ECO:0000313" key="2">
    <source>
        <dbReference type="Proteomes" id="UP000465302"/>
    </source>
</evidence>
<evidence type="ECO:0008006" key="3">
    <source>
        <dbReference type="Google" id="ProtNLM"/>
    </source>
</evidence>
<name>A0A7I9W8E4_MYCAG</name>
<comment type="caution">
    <text evidence="1">The sequence shown here is derived from an EMBL/GenBank/DDBJ whole genome shotgun (WGS) entry which is preliminary data.</text>
</comment>
<proteinExistence type="predicted"/>
<dbReference type="AlphaFoldDB" id="A0A7I9W8E4"/>
<sequence length="246" mass="28055">MPGDGQPAEAIVSVRNKDTLSEFSVDWTLATADLLSAAAPWRTFRWYRGQKHYSGTYWSSTEQSHVIYESRLELARLLYADYDEAVRRIVAQPFLLKAKVGRRVCRHVPDFALLTKQGPLIVDVKPRARLSDPRIGATLDWTRQLVEGRGWCYEVWSEPPVTELSNVRFLAGFRQRRCFDVTLLDEVRDRDLSGRTLGEALSADFGRSRELVRSAVFHLVWNHYLTVDVAAPLTSSTMLMKGPHCD</sequence>
<gene>
    <name evidence="1" type="ORF">MAGR_48970</name>
</gene>
<dbReference type="InterPro" id="IPR048000">
    <property type="entry name" value="TnsA-like"/>
</dbReference>
<dbReference type="NCBIfam" id="NF033179">
    <property type="entry name" value="TnsA_like_Actin"/>
    <property type="match status" value="1"/>
</dbReference>
<dbReference type="Proteomes" id="UP000465302">
    <property type="component" value="Unassembled WGS sequence"/>
</dbReference>